<dbReference type="RefSeq" id="WP_231144003.1">
    <property type="nucleotide sequence ID" value="NZ_CP088100.1"/>
</dbReference>
<keyword evidence="5 7" id="KW-1133">Transmembrane helix</keyword>
<sequence>MHIEPGIGTGAKLGLSYATGLAAGCVAAKLVVENMRERGALSFAVQAMAATGLVFTFFEILPHFAVGVSEVHFVLGSTLFLLFGAAPAAFGLALGLLLQGVLFVPTDLPQYGMNVTTLLLPLFAIQALAKRLVPSDTAYRDLQYSKALALSTAYQSGIFVWVAFWALYGAGFDAANLYNIAWFAVSYAVVALVQLVADLAVPALAKQIGRRDCGRICRPSPVEGMLPLITTMAVGAPVLLKRCIRFP</sequence>
<accession>A0ABY3QQH9</accession>
<evidence type="ECO:0000256" key="7">
    <source>
        <dbReference type="SAM" id="Phobius"/>
    </source>
</evidence>
<evidence type="ECO:0000256" key="5">
    <source>
        <dbReference type="ARBA" id="ARBA00022989"/>
    </source>
</evidence>
<dbReference type="Proteomes" id="UP001430990">
    <property type="component" value="Chromosome"/>
</dbReference>
<dbReference type="Gene3D" id="1.10.1760.20">
    <property type="match status" value="1"/>
</dbReference>
<evidence type="ECO:0000256" key="2">
    <source>
        <dbReference type="ARBA" id="ARBA00022448"/>
    </source>
</evidence>
<feature type="transmembrane region" description="Helical" evidence="7">
    <location>
        <begin position="180"/>
        <end position="201"/>
    </location>
</feature>
<feature type="transmembrane region" description="Helical" evidence="7">
    <location>
        <begin position="148"/>
        <end position="168"/>
    </location>
</feature>
<comment type="subcellular location">
    <subcellularLocation>
        <location evidence="1">Cell membrane</location>
        <topology evidence="1">Multi-pass membrane protein</topology>
    </subcellularLocation>
</comment>
<evidence type="ECO:0000256" key="3">
    <source>
        <dbReference type="ARBA" id="ARBA00022475"/>
    </source>
</evidence>
<evidence type="ECO:0000256" key="6">
    <source>
        <dbReference type="ARBA" id="ARBA00023136"/>
    </source>
</evidence>
<evidence type="ECO:0000313" key="8">
    <source>
        <dbReference type="EMBL" id="UFW88218.1"/>
    </source>
</evidence>
<evidence type="ECO:0000256" key="1">
    <source>
        <dbReference type="ARBA" id="ARBA00004651"/>
    </source>
</evidence>
<name>A0ABY3QQH9_9BRAD</name>
<keyword evidence="3" id="KW-1003">Cell membrane</keyword>
<dbReference type="InterPro" id="IPR002751">
    <property type="entry name" value="CbiM/NikMN"/>
</dbReference>
<feature type="transmembrane region" description="Helical" evidence="7">
    <location>
        <begin position="40"/>
        <end position="61"/>
    </location>
</feature>
<keyword evidence="4 7" id="KW-0812">Transmembrane</keyword>
<gene>
    <name evidence="8" type="ORF">BjapCC829_06385</name>
</gene>
<reference evidence="8" key="1">
    <citation type="submission" date="2021-11" db="EMBL/GenBank/DDBJ databases">
        <title>Australian commercial rhizobial inoculants.</title>
        <authorList>
            <person name="Kohlmeier M.G."/>
            <person name="O'Hara G.W."/>
            <person name="Colombi E."/>
            <person name="Ramsay J.P."/>
            <person name="Terpolilli J."/>
        </authorList>
    </citation>
    <scope>NUCLEOTIDE SEQUENCE</scope>
    <source>
        <strain evidence="8">CC829</strain>
    </source>
</reference>
<protein>
    <submittedName>
        <fullName evidence="8">Energy-coupling factor ABC transporter permease</fullName>
    </submittedName>
</protein>
<evidence type="ECO:0000256" key="4">
    <source>
        <dbReference type="ARBA" id="ARBA00022692"/>
    </source>
</evidence>
<evidence type="ECO:0000313" key="9">
    <source>
        <dbReference type="Proteomes" id="UP001430990"/>
    </source>
</evidence>
<proteinExistence type="predicted"/>
<keyword evidence="6 7" id="KW-0472">Membrane</keyword>
<organism evidence="8 9">
    <name type="scientific">Bradyrhizobium barranii</name>
    <dbReference type="NCBI Taxonomy" id="2992140"/>
    <lineage>
        <taxon>Bacteria</taxon>
        <taxon>Pseudomonadati</taxon>
        <taxon>Pseudomonadota</taxon>
        <taxon>Alphaproteobacteria</taxon>
        <taxon>Hyphomicrobiales</taxon>
        <taxon>Nitrobacteraceae</taxon>
        <taxon>Bradyrhizobium</taxon>
    </lineage>
</organism>
<dbReference type="EMBL" id="CP088100">
    <property type="protein sequence ID" value="UFW88218.1"/>
    <property type="molecule type" value="Genomic_DNA"/>
</dbReference>
<feature type="transmembrane region" description="Helical" evidence="7">
    <location>
        <begin position="73"/>
        <end position="98"/>
    </location>
</feature>
<dbReference type="Pfam" id="PF01891">
    <property type="entry name" value="CbiM"/>
    <property type="match status" value="1"/>
</dbReference>
<keyword evidence="9" id="KW-1185">Reference proteome</keyword>
<keyword evidence="2" id="KW-0813">Transport</keyword>